<comment type="function">
    <text evidence="8 11">Allows the formation of correctly charged Asn-tRNA(Asn) or Gln-tRNA(Gln) through the transamidation of misacylated Asp-tRNA(Asn) or Glu-tRNA(Gln) in organisms which lack either or both of asparaginyl-tRNA or glutaminyl-tRNA synthetases. The reaction takes place in the presence of glutamine and ATP through an activated phospho-Asp-tRNA(Asn) or phospho-Glu-tRNA(Gln).</text>
</comment>
<evidence type="ECO:0000256" key="11">
    <source>
        <dbReference type="HAMAP-Rule" id="MF_00121"/>
    </source>
</evidence>
<dbReference type="Pfam" id="PF02934">
    <property type="entry name" value="GatB_N"/>
    <property type="match status" value="1"/>
</dbReference>
<protein>
    <recommendedName>
        <fullName evidence="3 11">Aspartyl/glutamyl-tRNA(Asn/Gln) amidotransferase subunit B</fullName>
        <shortName evidence="11">Asp/Glu-ADT subunit B</shortName>
        <ecNumber evidence="11">6.3.5.-</ecNumber>
    </recommendedName>
</protein>
<evidence type="ECO:0000313" key="13">
    <source>
        <dbReference type="EMBL" id="ANN79653.1"/>
    </source>
</evidence>
<evidence type="ECO:0000256" key="4">
    <source>
        <dbReference type="ARBA" id="ARBA00022598"/>
    </source>
</evidence>
<dbReference type="AlphaFoldDB" id="A0A193GJ93"/>
<dbReference type="HAMAP" id="MF_00121">
    <property type="entry name" value="GatB"/>
    <property type="match status" value="1"/>
</dbReference>
<keyword evidence="13" id="KW-0808">Transferase</keyword>
<dbReference type="InterPro" id="IPR017958">
    <property type="entry name" value="Gln-tRNA_amidoTrfase_suB_CS"/>
</dbReference>
<dbReference type="EC" id="6.3.5.-" evidence="11"/>
<dbReference type="NCBIfam" id="NF004015">
    <property type="entry name" value="PRK05477.1-5"/>
    <property type="match status" value="1"/>
</dbReference>
<proteinExistence type="inferred from homology"/>
<dbReference type="InterPro" id="IPR014746">
    <property type="entry name" value="Gln_synth/guanido_kin_cat_dom"/>
</dbReference>
<comment type="catalytic activity">
    <reaction evidence="9 11">
        <text>L-aspartyl-tRNA(Asn) + L-glutamine + ATP + H2O = L-asparaginyl-tRNA(Asn) + L-glutamate + ADP + phosphate + 2 H(+)</text>
        <dbReference type="Rhea" id="RHEA:14513"/>
        <dbReference type="Rhea" id="RHEA-COMP:9674"/>
        <dbReference type="Rhea" id="RHEA-COMP:9677"/>
        <dbReference type="ChEBI" id="CHEBI:15377"/>
        <dbReference type="ChEBI" id="CHEBI:15378"/>
        <dbReference type="ChEBI" id="CHEBI:29985"/>
        <dbReference type="ChEBI" id="CHEBI:30616"/>
        <dbReference type="ChEBI" id="CHEBI:43474"/>
        <dbReference type="ChEBI" id="CHEBI:58359"/>
        <dbReference type="ChEBI" id="CHEBI:78515"/>
        <dbReference type="ChEBI" id="CHEBI:78516"/>
        <dbReference type="ChEBI" id="CHEBI:456216"/>
    </reaction>
</comment>
<comment type="similarity">
    <text evidence="1 11">Belongs to the GatB/GatE family. GatB subfamily.</text>
</comment>
<evidence type="ECO:0000256" key="10">
    <source>
        <dbReference type="ARBA" id="ARBA00047913"/>
    </source>
</evidence>
<dbReference type="FunFam" id="1.10.10.410:FF:000001">
    <property type="entry name" value="Aspartyl/glutamyl-tRNA(Asn/Gln) amidotransferase subunit B"/>
    <property type="match status" value="1"/>
</dbReference>
<feature type="domain" description="Asn/Gln amidotransferase" evidence="12">
    <location>
        <begin position="332"/>
        <end position="483"/>
    </location>
</feature>
<organism evidence="13 14">
    <name type="scientific">Bordetella flabilis</name>
    <dbReference type="NCBI Taxonomy" id="463014"/>
    <lineage>
        <taxon>Bacteria</taxon>
        <taxon>Pseudomonadati</taxon>
        <taxon>Pseudomonadota</taxon>
        <taxon>Betaproteobacteria</taxon>
        <taxon>Burkholderiales</taxon>
        <taxon>Alcaligenaceae</taxon>
        <taxon>Bordetella</taxon>
    </lineage>
</organism>
<comment type="catalytic activity">
    <reaction evidence="10 11">
        <text>L-glutamyl-tRNA(Gln) + L-glutamine + ATP + H2O = L-glutaminyl-tRNA(Gln) + L-glutamate + ADP + phosphate + H(+)</text>
        <dbReference type="Rhea" id="RHEA:17521"/>
        <dbReference type="Rhea" id="RHEA-COMP:9681"/>
        <dbReference type="Rhea" id="RHEA-COMP:9684"/>
        <dbReference type="ChEBI" id="CHEBI:15377"/>
        <dbReference type="ChEBI" id="CHEBI:15378"/>
        <dbReference type="ChEBI" id="CHEBI:29985"/>
        <dbReference type="ChEBI" id="CHEBI:30616"/>
        <dbReference type="ChEBI" id="CHEBI:43474"/>
        <dbReference type="ChEBI" id="CHEBI:58359"/>
        <dbReference type="ChEBI" id="CHEBI:78520"/>
        <dbReference type="ChEBI" id="CHEBI:78521"/>
        <dbReference type="ChEBI" id="CHEBI:456216"/>
    </reaction>
</comment>
<dbReference type="SUPFAM" id="SSF89095">
    <property type="entry name" value="GatB/YqeY motif"/>
    <property type="match status" value="1"/>
</dbReference>
<evidence type="ECO:0000256" key="3">
    <source>
        <dbReference type="ARBA" id="ARBA00016923"/>
    </source>
</evidence>
<dbReference type="InterPro" id="IPR006075">
    <property type="entry name" value="Asn/Gln-tRNA_Trfase_suB/E_cat"/>
</dbReference>
<dbReference type="NCBIfam" id="TIGR00133">
    <property type="entry name" value="gatB"/>
    <property type="match status" value="1"/>
</dbReference>
<evidence type="ECO:0000313" key="14">
    <source>
        <dbReference type="Proteomes" id="UP000091926"/>
    </source>
</evidence>
<keyword evidence="4 11" id="KW-0436">Ligase</keyword>
<dbReference type="InterPro" id="IPR003789">
    <property type="entry name" value="Asn/Gln_tRNA_amidoTrase-B-like"/>
</dbReference>
<dbReference type="GO" id="GO:0070681">
    <property type="term" value="P:glutaminyl-tRNAGln biosynthesis via transamidation"/>
    <property type="evidence" value="ECO:0007669"/>
    <property type="project" value="TreeGrafter"/>
</dbReference>
<dbReference type="STRING" id="463014.BAU07_23300"/>
<dbReference type="KEGG" id="bfz:BAU07_23300"/>
<dbReference type="GO" id="GO:0005524">
    <property type="term" value="F:ATP binding"/>
    <property type="evidence" value="ECO:0007669"/>
    <property type="project" value="UniProtKB-KW"/>
</dbReference>
<keyword evidence="7 11" id="KW-0648">Protein biosynthesis</keyword>
<dbReference type="SUPFAM" id="SSF55931">
    <property type="entry name" value="Glutamine synthetase/guanido kinase"/>
    <property type="match status" value="1"/>
</dbReference>
<evidence type="ECO:0000256" key="9">
    <source>
        <dbReference type="ARBA" id="ARBA00047380"/>
    </source>
</evidence>
<dbReference type="InterPro" id="IPR018027">
    <property type="entry name" value="Asn/Gln_amidotransferase"/>
</dbReference>
<evidence type="ECO:0000256" key="6">
    <source>
        <dbReference type="ARBA" id="ARBA00022840"/>
    </source>
</evidence>
<accession>A0A193GJ93</accession>
<name>A0A193GJ93_9BORD</name>
<dbReference type="Gene3D" id="1.10.10.410">
    <property type="match status" value="1"/>
</dbReference>
<evidence type="ECO:0000259" key="12">
    <source>
        <dbReference type="SMART" id="SM00845"/>
    </source>
</evidence>
<gene>
    <name evidence="11 13" type="primary">gatB</name>
    <name evidence="13" type="ORF">BAU07_23300</name>
</gene>
<keyword evidence="5 11" id="KW-0547">Nucleotide-binding</keyword>
<dbReference type="FunFam" id="1.10.150.380:FF:000001">
    <property type="entry name" value="Aspartyl/glutamyl-tRNA(Asn/Gln) amidotransferase subunit B"/>
    <property type="match status" value="1"/>
</dbReference>
<dbReference type="NCBIfam" id="NF004012">
    <property type="entry name" value="PRK05477.1-2"/>
    <property type="match status" value="1"/>
</dbReference>
<dbReference type="GO" id="GO:0050566">
    <property type="term" value="F:asparaginyl-tRNA synthase (glutamine-hydrolyzing) activity"/>
    <property type="evidence" value="ECO:0007669"/>
    <property type="project" value="RHEA"/>
</dbReference>
<dbReference type="OrthoDB" id="9804078at2"/>
<dbReference type="SMART" id="SM00845">
    <property type="entry name" value="GatB_Yqey"/>
    <property type="match status" value="1"/>
</dbReference>
<dbReference type="InterPro" id="IPR042114">
    <property type="entry name" value="GatB_C_1"/>
</dbReference>
<dbReference type="RefSeq" id="WP_066663089.1">
    <property type="nucleotide sequence ID" value="NZ_CBCSCL010000015.1"/>
</dbReference>
<keyword evidence="6 11" id="KW-0067">ATP-binding</keyword>
<dbReference type="GO" id="GO:0016740">
    <property type="term" value="F:transferase activity"/>
    <property type="evidence" value="ECO:0007669"/>
    <property type="project" value="UniProtKB-KW"/>
</dbReference>
<dbReference type="Gene3D" id="1.10.150.380">
    <property type="entry name" value="GatB domain, N-terminal subdomain"/>
    <property type="match status" value="1"/>
</dbReference>
<evidence type="ECO:0000256" key="5">
    <source>
        <dbReference type="ARBA" id="ARBA00022741"/>
    </source>
</evidence>
<dbReference type="InterPro" id="IPR023168">
    <property type="entry name" value="GatB_Yqey_C_2"/>
</dbReference>
<dbReference type="PANTHER" id="PTHR11659:SF0">
    <property type="entry name" value="GLUTAMYL-TRNA(GLN) AMIDOTRANSFERASE SUBUNIT B, MITOCHONDRIAL"/>
    <property type="match status" value="1"/>
</dbReference>
<dbReference type="Pfam" id="PF02637">
    <property type="entry name" value="GatB_Yqey"/>
    <property type="match status" value="1"/>
</dbReference>
<sequence length="484" mass="52656">MDWEIVIGLETHTQLSTESKIFSNSSTRFGSAPNTQANVVDLALPGSLPVMNRGAAERAIRFGLAVGGQVAPRSVFARKNYFYPDLPKGYQISQYELPVVVGGTISFFVGETAKTVRLTRAHLEEDAGKSLHDDFQLANGAPASGIDLNRAGTPLLEIVSEPEMRSAAEAVAYARALHSLVVWLGICDGNMQEGSFRCDANVSVRPVGQKEFGTRTEIKNVNSFRFLERAIVYEARRQIELIEDGGTVVQETRLYDADRDETRSMRSKEDAHDYRYFPDPDLPPLVISPAWIEEVRATMPELPADKRARFETQYGLSAYDAAQLTTSRGMADYFEAVAKALPDGQAKQAANWVMGELAAALNRDELDIGQSPVGALALAALIARILDGTISNKIARDVFAGMWAGEQQGQPDAIIEARGLKQISDSGAIGAMIDEVLAAHPAVVEEYRAGKQKAFNSLVGQIMKAAKGKANPQQVNDLLKQKLG</sequence>
<reference evidence="13 14" key="1">
    <citation type="submission" date="2016-06" db="EMBL/GenBank/DDBJ databases">
        <title>Complete genome sequences of Bordetella bronchialis and Bordetella flabilis.</title>
        <authorList>
            <person name="LiPuma J.J."/>
            <person name="Spilker T."/>
        </authorList>
    </citation>
    <scope>NUCLEOTIDE SEQUENCE [LARGE SCALE GENOMIC DNA]</scope>
    <source>
        <strain evidence="13 14">AU10664</strain>
    </source>
</reference>
<dbReference type="InterPro" id="IPR017959">
    <property type="entry name" value="Asn/Gln-tRNA_amidoTrfase_suB/E"/>
</dbReference>
<dbReference type="PANTHER" id="PTHR11659">
    <property type="entry name" value="GLUTAMYL-TRNA GLN AMIDOTRANSFERASE SUBUNIT B MITOCHONDRIAL AND PROKARYOTIC PET112-RELATED"/>
    <property type="match status" value="1"/>
</dbReference>
<comment type="subunit">
    <text evidence="2 11">Heterotrimer of A, B and C subunits.</text>
</comment>
<dbReference type="GO" id="GO:0050567">
    <property type="term" value="F:glutaminyl-tRNA synthase (glutamine-hydrolyzing) activity"/>
    <property type="evidence" value="ECO:0007669"/>
    <property type="project" value="UniProtKB-UniRule"/>
</dbReference>
<dbReference type="Proteomes" id="UP000091926">
    <property type="component" value="Chromosome"/>
</dbReference>
<evidence type="ECO:0000256" key="7">
    <source>
        <dbReference type="ARBA" id="ARBA00022917"/>
    </source>
</evidence>
<evidence type="ECO:0000256" key="2">
    <source>
        <dbReference type="ARBA" id="ARBA00011123"/>
    </source>
</evidence>
<dbReference type="InterPro" id="IPR004413">
    <property type="entry name" value="GatB"/>
</dbReference>
<dbReference type="NCBIfam" id="NF004014">
    <property type="entry name" value="PRK05477.1-4"/>
    <property type="match status" value="1"/>
</dbReference>
<evidence type="ECO:0000256" key="8">
    <source>
        <dbReference type="ARBA" id="ARBA00024799"/>
    </source>
</evidence>
<dbReference type="GO" id="GO:0006412">
    <property type="term" value="P:translation"/>
    <property type="evidence" value="ECO:0007669"/>
    <property type="project" value="UniProtKB-UniRule"/>
</dbReference>
<dbReference type="PROSITE" id="PS01234">
    <property type="entry name" value="GATB"/>
    <property type="match status" value="1"/>
</dbReference>
<dbReference type="EMBL" id="CP016172">
    <property type="protein sequence ID" value="ANN79653.1"/>
    <property type="molecule type" value="Genomic_DNA"/>
</dbReference>
<keyword evidence="14" id="KW-1185">Reference proteome</keyword>
<evidence type="ECO:0000256" key="1">
    <source>
        <dbReference type="ARBA" id="ARBA00005306"/>
    </source>
</evidence>